<reference evidence="1 2" key="1">
    <citation type="journal article" date="2022" name="Nat. Ecol. Evol.">
        <title>A masculinizing supergene underlies an exaggerated male reproductive morph in a spider.</title>
        <authorList>
            <person name="Hendrickx F."/>
            <person name="De Corte Z."/>
            <person name="Sonet G."/>
            <person name="Van Belleghem S.M."/>
            <person name="Kostlbacher S."/>
            <person name="Vangestel C."/>
        </authorList>
    </citation>
    <scope>NUCLEOTIDE SEQUENCE [LARGE SCALE GENOMIC DNA]</scope>
    <source>
        <strain evidence="1">W744_W776</strain>
    </source>
</reference>
<evidence type="ECO:0000313" key="2">
    <source>
        <dbReference type="Proteomes" id="UP000827092"/>
    </source>
</evidence>
<comment type="caution">
    <text evidence="1">The sequence shown here is derived from an EMBL/GenBank/DDBJ whole genome shotgun (WGS) entry which is preliminary data.</text>
</comment>
<keyword evidence="2" id="KW-1185">Reference proteome</keyword>
<accession>A0AAV6TVJ3</accession>
<dbReference type="EMBL" id="JAFNEN010000917">
    <property type="protein sequence ID" value="KAG8176127.1"/>
    <property type="molecule type" value="Genomic_DNA"/>
</dbReference>
<sequence length="68" mass="7445">MIQPNPALPVMGKNVNTMKLGSVFKVSSASLCHLLVKSAMVLVLSHLFNCSNILEDVVQDEETTSWDL</sequence>
<dbReference type="AlphaFoldDB" id="A0AAV6TVJ3"/>
<evidence type="ECO:0000313" key="1">
    <source>
        <dbReference type="EMBL" id="KAG8176127.1"/>
    </source>
</evidence>
<name>A0AAV6TVJ3_9ARAC</name>
<organism evidence="1 2">
    <name type="scientific">Oedothorax gibbosus</name>
    <dbReference type="NCBI Taxonomy" id="931172"/>
    <lineage>
        <taxon>Eukaryota</taxon>
        <taxon>Metazoa</taxon>
        <taxon>Ecdysozoa</taxon>
        <taxon>Arthropoda</taxon>
        <taxon>Chelicerata</taxon>
        <taxon>Arachnida</taxon>
        <taxon>Araneae</taxon>
        <taxon>Araneomorphae</taxon>
        <taxon>Entelegynae</taxon>
        <taxon>Araneoidea</taxon>
        <taxon>Linyphiidae</taxon>
        <taxon>Erigoninae</taxon>
        <taxon>Oedothorax</taxon>
    </lineage>
</organism>
<protein>
    <submittedName>
        <fullName evidence="1">Uncharacterized protein</fullName>
    </submittedName>
</protein>
<gene>
    <name evidence="1" type="ORF">JTE90_014081</name>
</gene>
<dbReference type="Proteomes" id="UP000827092">
    <property type="component" value="Unassembled WGS sequence"/>
</dbReference>
<proteinExistence type="predicted"/>